<dbReference type="InterPro" id="IPR050464">
    <property type="entry name" value="Zeta_carotene_desat/Oxidored"/>
</dbReference>
<evidence type="ECO:0000313" key="2">
    <source>
        <dbReference type="EMBL" id="PGH27266.1"/>
    </source>
</evidence>
<dbReference type="PANTHER" id="PTHR42923:SF17">
    <property type="entry name" value="AMINE OXIDASE DOMAIN-CONTAINING PROTEIN"/>
    <property type="match status" value="1"/>
</dbReference>
<keyword evidence="3" id="KW-1185">Reference proteome</keyword>
<evidence type="ECO:0000259" key="1">
    <source>
        <dbReference type="Pfam" id="PF01593"/>
    </source>
</evidence>
<feature type="domain" description="Amine oxidase" evidence="1">
    <location>
        <begin position="14"/>
        <end position="273"/>
    </location>
</feature>
<organism evidence="2 3">
    <name type="scientific">Polytolypa hystricis (strain UAMH7299)</name>
    <dbReference type="NCBI Taxonomy" id="1447883"/>
    <lineage>
        <taxon>Eukaryota</taxon>
        <taxon>Fungi</taxon>
        <taxon>Dikarya</taxon>
        <taxon>Ascomycota</taxon>
        <taxon>Pezizomycotina</taxon>
        <taxon>Eurotiomycetes</taxon>
        <taxon>Eurotiomycetidae</taxon>
        <taxon>Onygenales</taxon>
        <taxon>Onygenales incertae sedis</taxon>
        <taxon>Polytolypa</taxon>
    </lineage>
</organism>
<dbReference type="Gene3D" id="3.50.50.60">
    <property type="entry name" value="FAD/NAD(P)-binding domain"/>
    <property type="match status" value="1"/>
</dbReference>
<dbReference type="AlphaFoldDB" id="A0A2B7Z005"/>
<reference evidence="2 3" key="1">
    <citation type="submission" date="2017-10" db="EMBL/GenBank/DDBJ databases">
        <title>Comparative genomics in systemic dimorphic fungi from Ajellomycetaceae.</title>
        <authorList>
            <person name="Munoz J.F."/>
            <person name="Mcewen J.G."/>
            <person name="Clay O.K."/>
            <person name="Cuomo C.A."/>
        </authorList>
    </citation>
    <scope>NUCLEOTIDE SEQUENCE [LARGE SCALE GENOMIC DNA]</scope>
    <source>
        <strain evidence="2 3">UAMH7299</strain>
    </source>
</reference>
<protein>
    <recommendedName>
        <fullName evidence="1">Amine oxidase domain-containing protein</fullName>
    </recommendedName>
</protein>
<gene>
    <name evidence="2" type="ORF">AJ80_00976</name>
</gene>
<dbReference type="Gene3D" id="1.10.405.20">
    <property type="match status" value="1"/>
</dbReference>
<dbReference type="EMBL" id="PDNA01000008">
    <property type="protein sequence ID" value="PGH27266.1"/>
    <property type="molecule type" value="Genomic_DNA"/>
</dbReference>
<name>A0A2B7Z005_POLH7</name>
<dbReference type="GO" id="GO:0016491">
    <property type="term" value="F:oxidoreductase activity"/>
    <property type="evidence" value="ECO:0007669"/>
    <property type="project" value="InterPro"/>
</dbReference>
<dbReference type="OrthoDB" id="5977668at2759"/>
<evidence type="ECO:0000313" key="3">
    <source>
        <dbReference type="Proteomes" id="UP000224634"/>
    </source>
</evidence>
<dbReference type="Proteomes" id="UP000224634">
    <property type="component" value="Unassembled WGS sequence"/>
</dbReference>
<sequence>MGTKRVAIVGGGYSGLAAFWALKDSDYDVHLFEASDQIGSLMNYAPFEIDGREVQINTAVNVFNPSTSPNLLAFLRELGIPHTTREFSFSSSQIDGSFEWSFRSIYYTLLQVRSLMRQDTLWMLFDVTRFNHFALDVLRVDMATGPVQTVREYLAAQGYCDTFRDNYIVPLMTIFWNIHRLDDALDVPMASLVRFLWDNDMLQRFTMWPRWSTVNAGPGDFEEAGRKAVSQGTINLNARVESVKSGSQGDQLFLQLTSDRVEIFDHVILATSGQDAFNIMALEGTDEEIQLLGEFLSTRVVSILHSDVSLMPKKKSTWAAFNHLASPLQNSFSISYFANLLQGFPSWLFCPMFITPNPLTPPHPASLQGISEYSCPVFNAKSLYAQRRLSQIQNTRGISYCGPWTGFGLYEDGIRSAFEVAVKHLGAQLPFEVVPASANNRPIPPLTPEDMRARRWLQLPFRRKSKRLVIPEQRCGTQISAVGIE</sequence>
<dbReference type="Gene3D" id="3.30.70.1990">
    <property type="match status" value="1"/>
</dbReference>
<dbReference type="Pfam" id="PF01593">
    <property type="entry name" value="Amino_oxidase"/>
    <property type="match status" value="1"/>
</dbReference>
<dbReference type="STRING" id="1447883.A0A2B7Z005"/>
<dbReference type="PANTHER" id="PTHR42923">
    <property type="entry name" value="PROTOPORPHYRINOGEN OXIDASE"/>
    <property type="match status" value="1"/>
</dbReference>
<proteinExistence type="predicted"/>
<comment type="caution">
    <text evidence="2">The sequence shown here is derived from an EMBL/GenBank/DDBJ whole genome shotgun (WGS) entry which is preliminary data.</text>
</comment>
<accession>A0A2B7Z005</accession>
<dbReference type="InterPro" id="IPR036188">
    <property type="entry name" value="FAD/NAD-bd_sf"/>
</dbReference>
<dbReference type="InterPro" id="IPR002937">
    <property type="entry name" value="Amino_oxidase"/>
</dbReference>
<dbReference type="SUPFAM" id="SSF51905">
    <property type="entry name" value="FAD/NAD(P)-binding domain"/>
    <property type="match status" value="1"/>
</dbReference>